<dbReference type="InterPro" id="IPR001119">
    <property type="entry name" value="SLH_dom"/>
</dbReference>
<feature type="domain" description="SLH" evidence="3">
    <location>
        <begin position="632"/>
        <end position="695"/>
    </location>
</feature>
<feature type="domain" description="SLH" evidence="3">
    <location>
        <begin position="697"/>
        <end position="752"/>
    </location>
</feature>
<dbReference type="EC" id="3.2.1.8" evidence="4"/>
<gene>
    <name evidence="4" type="primary">xynA1_3</name>
    <name evidence="4" type="ORF">NCTC13079_00184</name>
</gene>
<dbReference type="SUPFAM" id="SSF56300">
    <property type="entry name" value="Metallo-dependent phosphatases"/>
    <property type="match status" value="1"/>
</dbReference>
<evidence type="ECO:0000256" key="1">
    <source>
        <dbReference type="ARBA" id="ARBA00022729"/>
    </source>
</evidence>
<dbReference type="Proteomes" id="UP000269544">
    <property type="component" value="Chromosome"/>
</dbReference>
<keyword evidence="1" id="KW-0732">Signal</keyword>
<dbReference type="Pfam" id="PF00149">
    <property type="entry name" value="Metallophos"/>
    <property type="match status" value="1"/>
</dbReference>
<dbReference type="SUPFAM" id="SSF49363">
    <property type="entry name" value="Purple acid phosphatase, N-terminal domain"/>
    <property type="match status" value="1"/>
</dbReference>
<protein>
    <submittedName>
        <fullName evidence="4">Endo-1,4-beta-xylanase A</fullName>
        <ecNumber evidence="4">3.2.1.8</ecNumber>
    </submittedName>
</protein>
<feature type="region of interest" description="Disordered" evidence="2">
    <location>
        <begin position="535"/>
        <end position="581"/>
    </location>
</feature>
<keyword evidence="5" id="KW-1185">Reference proteome</keyword>
<evidence type="ECO:0000313" key="5">
    <source>
        <dbReference type="Proteomes" id="UP000269544"/>
    </source>
</evidence>
<dbReference type="GO" id="GO:0003993">
    <property type="term" value="F:acid phosphatase activity"/>
    <property type="evidence" value="ECO:0007669"/>
    <property type="project" value="InterPro"/>
</dbReference>
<reference evidence="4 5" key="1">
    <citation type="submission" date="2018-12" db="EMBL/GenBank/DDBJ databases">
        <authorList>
            <consortium name="Pathogen Informatics"/>
        </authorList>
    </citation>
    <scope>NUCLEOTIDE SEQUENCE [LARGE SCALE GENOMIC DNA]</scope>
    <source>
        <strain evidence="4 5">NCTC13079</strain>
    </source>
</reference>
<dbReference type="Pfam" id="PF16656">
    <property type="entry name" value="Pur_ac_phosph_N"/>
    <property type="match status" value="1"/>
</dbReference>
<dbReference type="GO" id="GO:0045493">
    <property type="term" value="P:xylan catabolic process"/>
    <property type="evidence" value="ECO:0007669"/>
    <property type="project" value="UniProtKB-KW"/>
</dbReference>
<keyword evidence="4" id="KW-0624">Polysaccharide degradation</keyword>
<accession>A0A448UZQ2</accession>
<evidence type="ECO:0000313" key="4">
    <source>
        <dbReference type="EMBL" id="VEJ34497.1"/>
    </source>
</evidence>
<dbReference type="PANTHER" id="PTHR45867:SF3">
    <property type="entry name" value="ACID PHOSPHATASE TYPE 7"/>
    <property type="match status" value="1"/>
</dbReference>
<proteinExistence type="predicted"/>
<dbReference type="KEGG" id="piv:NCTC13079_00184"/>
<dbReference type="Gene3D" id="2.60.40.380">
    <property type="entry name" value="Purple acid phosphatase-like, N-terminal"/>
    <property type="match status" value="1"/>
</dbReference>
<evidence type="ECO:0000259" key="3">
    <source>
        <dbReference type="PROSITE" id="PS51272"/>
    </source>
</evidence>
<dbReference type="InterPro" id="IPR015914">
    <property type="entry name" value="PAPs_N"/>
</dbReference>
<dbReference type="RefSeq" id="WP_126464661.1">
    <property type="nucleotide sequence ID" value="NZ_LR134523.1"/>
</dbReference>
<dbReference type="GO" id="GO:0031176">
    <property type="term" value="F:endo-1,4-beta-xylanase activity"/>
    <property type="evidence" value="ECO:0007669"/>
    <property type="project" value="UniProtKB-EC"/>
</dbReference>
<dbReference type="Pfam" id="PF00395">
    <property type="entry name" value="SLH"/>
    <property type="match status" value="2"/>
</dbReference>
<feature type="compositionally biased region" description="Basic and acidic residues" evidence="2">
    <location>
        <begin position="561"/>
        <end position="581"/>
    </location>
</feature>
<dbReference type="OrthoDB" id="9809781at2"/>
<dbReference type="EMBL" id="LR134523">
    <property type="protein sequence ID" value="VEJ34497.1"/>
    <property type="molecule type" value="Genomic_DNA"/>
</dbReference>
<dbReference type="InterPro" id="IPR004843">
    <property type="entry name" value="Calcineurin-like_PHP"/>
</dbReference>
<dbReference type="InterPro" id="IPR029052">
    <property type="entry name" value="Metallo-depent_PP-like"/>
</dbReference>
<sequence>MKHKYIVLAGLVAATTFAGNLEYTGGELAISPKAVYAQEAAQTVLSDDIMTIGANPTERYFTWHANTTEAGVFTFAEVKDGAVPADGFKGTDLTATTEKTNDTTQTANKVHLTGLKPNTTYAFQYKNGETASEVQTFKTGGTDSFSFFLAGDPQIGSGGTSNEPQNGLLGWDRTLNYLKEIDPDADFLQSAGDNVNTAYDEEEYREFLNRDGFNGVTFAPAIGNHDSWSQAYNQHFQVPNEGERASDAGGDYYYTYNNTLFIVLNSNDWSLAKQKAFLENAIEETKDQNIRWKVVVFHHAPYSSASHSTDGDIKLRRNELSPVFTDLKIDLVLNGHDHVYDRTYIMQGTEPTEKGIVKDGYGHDVYQDPDGVVYVTANSASGSKYYYVKKKYDYAKVTNQEFRPNITHISVEKDRIALKTYRTGASTMSGFYRAAKDDLSIVDEFSITKTPAPLSELKVDFVIKDADKTKGSFVKNEAGGVNNTLILPSPYDASKLAEQAPKVEAAKGYTFVGWDKAFTGTLTENTVYHAVFAPDSTSETPTEPERPTNPGWGGGIFMPPAKDDKPVDEKPEDKKPVEDVEGKWSEEAVNRVIDLGLMDLIDGKFRPLVPTDRLTVVKALARMQKINLEDYRGKSLKDIEAGSDESAYINWAQKYGIINGYEDGTFRPDREITREEIAKILITYAKAFDVKGKELPALRFTDDGSIGKWAKEYVKEATERGLLKGHASGAFGPKENLKRQEVAQILVNILDM</sequence>
<dbReference type="AlphaFoldDB" id="A0A448UZQ2"/>
<dbReference type="PANTHER" id="PTHR45867">
    <property type="entry name" value="PURPLE ACID PHOSPHATASE"/>
    <property type="match status" value="1"/>
</dbReference>
<dbReference type="InterPro" id="IPR008963">
    <property type="entry name" value="Purple_acid_Pase-like_N"/>
</dbReference>
<keyword evidence="4" id="KW-0326">Glycosidase</keyword>
<dbReference type="PROSITE" id="PS51272">
    <property type="entry name" value="SLH"/>
    <property type="match status" value="2"/>
</dbReference>
<dbReference type="Gene3D" id="3.60.21.10">
    <property type="match status" value="1"/>
</dbReference>
<keyword evidence="4" id="KW-0378">Hydrolase</keyword>
<keyword evidence="4" id="KW-0119">Carbohydrate metabolism</keyword>
<keyword evidence="4" id="KW-0858">Xylan degradation</keyword>
<organism evidence="4 5">
    <name type="scientific">Aedoeadaptatus ivorii</name>
    <dbReference type="NCBI Taxonomy" id="54006"/>
    <lineage>
        <taxon>Bacteria</taxon>
        <taxon>Bacillati</taxon>
        <taxon>Bacillota</taxon>
        <taxon>Tissierellia</taxon>
        <taxon>Tissierellales</taxon>
        <taxon>Peptoniphilaceae</taxon>
        <taxon>Aedoeadaptatus</taxon>
    </lineage>
</organism>
<name>A0A448UZQ2_9FIRM</name>
<evidence type="ECO:0000256" key="2">
    <source>
        <dbReference type="SAM" id="MobiDB-lite"/>
    </source>
</evidence>
<dbReference type="GO" id="GO:0046872">
    <property type="term" value="F:metal ion binding"/>
    <property type="evidence" value="ECO:0007669"/>
    <property type="project" value="InterPro"/>
</dbReference>